<feature type="compositionally biased region" description="Acidic residues" evidence="2">
    <location>
        <begin position="859"/>
        <end position="869"/>
    </location>
</feature>
<dbReference type="Pfam" id="PF03914">
    <property type="entry name" value="CBF"/>
    <property type="match status" value="1"/>
</dbReference>
<feature type="region of interest" description="Disordered" evidence="2">
    <location>
        <begin position="710"/>
        <end position="733"/>
    </location>
</feature>
<feature type="region of interest" description="Disordered" evidence="2">
    <location>
        <begin position="771"/>
        <end position="985"/>
    </location>
</feature>
<feature type="compositionally biased region" description="Acidic residues" evidence="2">
    <location>
        <begin position="784"/>
        <end position="815"/>
    </location>
</feature>
<protein>
    <recommendedName>
        <fullName evidence="3">CCAAT-binding factor domain-containing protein</fullName>
    </recommendedName>
</protein>
<name>A0AAW1P7Q7_9CHLO</name>
<feature type="compositionally biased region" description="Basic and acidic residues" evidence="2">
    <location>
        <begin position="573"/>
        <end position="590"/>
    </location>
</feature>
<evidence type="ECO:0000259" key="3">
    <source>
        <dbReference type="Pfam" id="PF03914"/>
    </source>
</evidence>
<comment type="similarity">
    <text evidence="1">Belongs to the CBF/MAK21 family.</text>
</comment>
<gene>
    <name evidence="4" type="ORF">WJX73_009608</name>
</gene>
<feature type="region of interest" description="Disordered" evidence="2">
    <location>
        <begin position="573"/>
        <end position="640"/>
    </location>
</feature>
<evidence type="ECO:0000313" key="4">
    <source>
        <dbReference type="EMBL" id="KAK9809456.1"/>
    </source>
</evidence>
<organism evidence="4 5">
    <name type="scientific">Symbiochloris irregularis</name>
    <dbReference type="NCBI Taxonomy" id="706552"/>
    <lineage>
        <taxon>Eukaryota</taxon>
        <taxon>Viridiplantae</taxon>
        <taxon>Chlorophyta</taxon>
        <taxon>core chlorophytes</taxon>
        <taxon>Trebouxiophyceae</taxon>
        <taxon>Trebouxiales</taxon>
        <taxon>Trebouxiaceae</taxon>
        <taxon>Symbiochloris</taxon>
    </lineage>
</organism>
<feature type="compositionally biased region" description="Basic residues" evidence="2">
    <location>
        <begin position="1"/>
        <end position="10"/>
    </location>
</feature>
<feature type="compositionally biased region" description="Basic residues" evidence="2">
    <location>
        <begin position="386"/>
        <end position="400"/>
    </location>
</feature>
<dbReference type="InterPro" id="IPR005612">
    <property type="entry name" value="CCAAT-binding_factor"/>
</dbReference>
<feature type="region of interest" description="Disordered" evidence="2">
    <location>
        <begin position="1"/>
        <end position="63"/>
    </location>
</feature>
<feature type="compositionally biased region" description="Low complexity" evidence="2">
    <location>
        <begin position="724"/>
        <end position="733"/>
    </location>
</feature>
<evidence type="ECO:0000313" key="5">
    <source>
        <dbReference type="Proteomes" id="UP001465755"/>
    </source>
</evidence>
<dbReference type="GO" id="GO:0005634">
    <property type="term" value="C:nucleus"/>
    <property type="evidence" value="ECO:0007669"/>
    <property type="project" value="UniProtKB-ARBA"/>
</dbReference>
<feature type="compositionally biased region" description="Basic and acidic residues" evidence="2">
    <location>
        <begin position="631"/>
        <end position="640"/>
    </location>
</feature>
<dbReference type="AlphaFoldDB" id="A0AAW1P7Q7"/>
<dbReference type="InterPro" id="IPR040155">
    <property type="entry name" value="CEBPZ/Mak21-like"/>
</dbReference>
<dbReference type="SUPFAM" id="SSF48371">
    <property type="entry name" value="ARM repeat"/>
    <property type="match status" value="1"/>
</dbReference>
<proteinExistence type="inferred from homology"/>
<feature type="compositionally biased region" description="Low complexity" evidence="2">
    <location>
        <begin position="599"/>
        <end position="621"/>
    </location>
</feature>
<dbReference type="PANTHER" id="PTHR12048">
    <property type="entry name" value="CCAAT-BINDING FACTOR-RELATED"/>
    <property type="match status" value="1"/>
</dbReference>
<accession>A0AAW1P7Q7</accession>
<evidence type="ECO:0000256" key="1">
    <source>
        <dbReference type="ARBA" id="ARBA00007797"/>
    </source>
</evidence>
<dbReference type="Proteomes" id="UP001465755">
    <property type="component" value="Unassembled WGS sequence"/>
</dbReference>
<feature type="compositionally biased region" description="Basic and acidic residues" evidence="2">
    <location>
        <begin position="413"/>
        <end position="422"/>
    </location>
</feature>
<feature type="compositionally biased region" description="Acidic residues" evidence="2">
    <location>
        <begin position="907"/>
        <end position="937"/>
    </location>
</feature>
<evidence type="ECO:0000256" key="2">
    <source>
        <dbReference type="SAM" id="MobiDB-lite"/>
    </source>
</evidence>
<dbReference type="EMBL" id="JALJOQ010000020">
    <property type="protein sequence ID" value="KAK9809456.1"/>
    <property type="molecule type" value="Genomic_DNA"/>
</dbReference>
<feature type="domain" description="CCAAT-binding factor" evidence="3">
    <location>
        <begin position="473"/>
        <end position="675"/>
    </location>
</feature>
<feature type="region of interest" description="Disordered" evidence="2">
    <location>
        <begin position="365"/>
        <end position="422"/>
    </location>
</feature>
<comment type="caution">
    <text evidence="4">The sequence shown here is derived from an EMBL/GenBank/DDBJ whole genome shotgun (WGS) entry which is preliminary data.</text>
</comment>
<dbReference type="PANTHER" id="PTHR12048:SF0">
    <property type="entry name" value="CCAAT_ENHANCER-BINDING PROTEIN ZETA"/>
    <property type="match status" value="1"/>
</dbReference>
<feature type="compositionally biased region" description="Acidic residues" evidence="2">
    <location>
        <begin position="877"/>
        <end position="897"/>
    </location>
</feature>
<keyword evidence="5" id="KW-1185">Reference proteome</keyword>
<reference evidence="4 5" key="1">
    <citation type="journal article" date="2024" name="Nat. Commun.">
        <title>Phylogenomics reveals the evolutionary origins of lichenization in chlorophyte algae.</title>
        <authorList>
            <person name="Puginier C."/>
            <person name="Libourel C."/>
            <person name="Otte J."/>
            <person name="Skaloud P."/>
            <person name="Haon M."/>
            <person name="Grisel S."/>
            <person name="Petersen M."/>
            <person name="Berrin J.G."/>
            <person name="Delaux P.M."/>
            <person name="Dal Grande F."/>
            <person name="Keller J."/>
        </authorList>
    </citation>
    <scope>NUCLEOTIDE SEQUENCE [LARGE SCALE GENOMIC DNA]</scope>
    <source>
        <strain evidence="4 5">SAG 2036</strain>
    </source>
</reference>
<dbReference type="InterPro" id="IPR016024">
    <property type="entry name" value="ARM-type_fold"/>
</dbReference>
<sequence>MAQRQPKKSKNAASGFDDTDFRPQVARKTFGGSKQEAAVSGGTKRKRLEVPGSAPAASGELNARLKADEVVKGRKWNAGAGERPGSKSKAEGLLEAEAAAFERDMGKRAASDQRWLQQVRVSGTVADKLAALTLLIQESAVANLKALDELMRWATKHSGARGVAGEAIDALAEVFVVALLPDRRLTAFADQPLSALSPDASDKVAQRQLLYFRLEDCIKTRYAAFVGVLELASRDNLDFIKDKAIRALGRLLAAKPEQEARILAALVNKLGDPSRKLASKAAFLMSEVLHQHPRMGVHVAREVERFLFRPGLAPRARYTALVFLNQIQLSHNPDFGGSSLAEKLIDIYFAVFNTLMSAAISANDADPDGDSAPVHSGSAQHSTAKQQHRVGKKGRHKPRAKGREQAKNGASNDKAHDSGQTNKEVDARLLGALLVGVRRAFPYVDTSVSETLIDKHSGSLFRISHTAPLGVGLQSLALLFQLLTAQSAASDRFYRALYALLLAPEASSSSRAPLLCSLVFRAAAADPKTARVAAFAKRLLQLALAHPPNFACACLLLLSQLLQEKPALWRAVKKPEEASGDDLEHFRDAPDPDSDGPDDSSPAMTHPALATAKPAQAAGAAAGDGGAAAGLKEDAKSEGYDMRKREPAYCGADMSAWWELGLLSQHWHPSVAAFARALLSGEHVSYNGDPLRDLTLPAFLDKFVQRKPKAGKTKGRSVMQPMRGESSGGTAPSAAAIGSAAFAAMAQKEVPADNLIFHKFYTLASKSAAQGRTAKRAKRKQGGDDSDDDADDDSDVSEDAADVDEFLAAEEDLGDEGGGADPNAGFDYSMLAQALQSDDKADSLVGDDDSAPADANADSVDDSSDDDAEAGLRAFDVVDDDDDSAEDASADESDGDDVMDRALGDTSAEDESAEDDDESLEIEDDLIQGAGAEDDINPFELASGSDDSAGAPLDGYASSGPLEDDVKPADSDTDSTRGKGQRSKR</sequence>
<feature type="compositionally biased region" description="Basic and acidic residues" evidence="2">
    <location>
        <begin position="964"/>
        <end position="977"/>
    </location>
</feature>